<keyword evidence="8 11" id="KW-0460">Magnesium</keyword>
<dbReference type="KEGG" id="sdf:ACG33_13250"/>
<proteinExistence type="inferred from homology"/>
<keyword evidence="5 11" id="KW-0808">Transferase</keyword>
<feature type="binding site" evidence="12">
    <location>
        <position position="160"/>
    </location>
    <ligand>
        <name>Mg(2+)</name>
        <dbReference type="ChEBI" id="CHEBI:18420"/>
    </ligand>
</feature>
<evidence type="ECO:0000256" key="10">
    <source>
        <dbReference type="ARBA" id="ARBA00048540"/>
    </source>
</evidence>
<dbReference type="EMBL" id="CP011971">
    <property type="protein sequence ID" value="AMN48046.1"/>
    <property type="molecule type" value="Genomic_DNA"/>
</dbReference>
<evidence type="ECO:0000256" key="11">
    <source>
        <dbReference type="PIRNR" id="PIRNR006268"/>
    </source>
</evidence>
<keyword evidence="14" id="KW-1185">Reference proteome</keyword>
<evidence type="ECO:0000256" key="7">
    <source>
        <dbReference type="ARBA" id="ARBA00022827"/>
    </source>
</evidence>
<dbReference type="EC" id="2.7.1.180" evidence="2 11"/>
<reference evidence="13 14" key="1">
    <citation type="submission" date="2015-06" db="EMBL/GenBank/DDBJ databases">
        <title>A Comprehensive Approach to Explore the Metabolic and Phylogenetic Diversity of Bacterial Steroid Degradation in the Environment: Testosterone as an Example.</title>
        <authorList>
            <person name="Yang F.-C."/>
            <person name="Chen Y.-L."/>
            <person name="Yu C.-P."/>
            <person name="Tang S.-L."/>
            <person name="Wang P.-H."/>
            <person name="Ismail W."/>
            <person name="Wang C.-H."/>
            <person name="Yang C.-Y."/>
            <person name="Chiang Y.-R."/>
        </authorList>
    </citation>
    <scope>NUCLEOTIDE SEQUENCE [LARGE SCALE GENOMIC DNA]</scope>
    <source>
        <strain evidence="13 14">DSM 18526</strain>
    </source>
</reference>
<dbReference type="PATRIC" id="fig|465721.4.peg.2834"/>
<dbReference type="Proteomes" id="UP000070250">
    <property type="component" value="Chromosome"/>
</dbReference>
<accession>A0A127FCB5</accession>
<keyword evidence="7 11" id="KW-0274">FAD</keyword>
<name>A0A127FCB5_STEDE</name>
<evidence type="ECO:0000313" key="13">
    <source>
        <dbReference type="EMBL" id="AMN48046.1"/>
    </source>
</evidence>
<dbReference type="AlphaFoldDB" id="A0A127FCB5"/>
<comment type="cofactor">
    <cofactor evidence="12">
        <name>Mg(2+)</name>
        <dbReference type="ChEBI" id="CHEBI:18420"/>
    </cofactor>
    <cofactor evidence="12">
        <name>Mn(2+)</name>
        <dbReference type="ChEBI" id="CHEBI:29035"/>
    </cofactor>
    <text evidence="12">Magnesium. Can also use manganese.</text>
</comment>
<evidence type="ECO:0000313" key="14">
    <source>
        <dbReference type="Proteomes" id="UP000070250"/>
    </source>
</evidence>
<organism evidence="13 14">
    <name type="scientific">Steroidobacter denitrificans</name>
    <dbReference type="NCBI Taxonomy" id="465721"/>
    <lineage>
        <taxon>Bacteria</taxon>
        <taxon>Pseudomonadati</taxon>
        <taxon>Pseudomonadota</taxon>
        <taxon>Gammaproteobacteria</taxon>
        <taxon>Steroidobacterales</taxon>
        <taxon>Steroidobacteraceae</taxon>
        <taxon>Steroidobacter</taxon>
    </lineage>
</organism>
<dbReference type="PANTHER" id="PTHR30040:SF2">
    <property type="entry name" value="FAD:PROTEIN FMN TRANSFERASE"/>
    <property type="match status" value="1"/>
</dbReference>
<keyword evidence="4 11" id="KW-0285">Flavoprotein</keyword>
<dbReference type="GO" id="GO:0016740">
    <property type="term" value="F:transferase activity"/>
    <property type="evidence" value="ECO:0007669"/>
    <property type="project" value="UniProtKB-UniRule"/>
</dbReference>
<dbReference type="RefSeq" id="WP_066921904.1">
    <property type="nucleotide sequence ID" value="NZ_CP011971.1"/>
</dbReference>
<keyword evidence="6 11" id="KW-0479">Metal-binding</keyword>
<feature type="binding site" evidence="12">
    <location>
        <position position="277"/>
    </location>
    <ligand>
        <name>Mg(2+)</name>
        <dbReference type="ChEBI" id="CHEBI:18420"/>
    </ligand>
</feature>
<dbReference type="OrthoDB" id="9778595at2"/>
<evidence type="ECO:0000256" key="9">
    <source>
        <dbReference type="ARBA" id="ARBA00031306"/>
    </source>
</evidence>
<dbReference type="PANTHER" id="PTHR30040">
    <property type="entry name" value="THIAMINE BIOSYNTHESIS LIPOPROTEIN APBE"/>
    <property type="match status" value="1"/>
</dbReference>
<dbReference type="PIRSF" id="PIRSF006268">
    <property type="entry name" value="ApbE"/>
    <property type="match status" value="1"/>
</dbReference>
<evidence type="ECO:0000256" key="6">
    <source>
        <dbReference type="ARBA" id="ARBA00022723"/>
    </source>
</evidence>
<comment type="catalytic activity">
    <reaction evidence="10 11">
        <text>L-threonyl-[protein] + FAD = FMN-L-threonyl-[protein] + AMP + H(+)</text>
        <dbReference type="Rhea" id="RHEA:36847"/>
        <dbReference type="Rhea" id="RHEA-COMP:11060"/>
        <dbReference type="Rhea" id="RHEA-COMP:11061"/>
        <dbReference type="ChEBI" id="CHEBI:15378"/>
        <dbReference type="ChEBI" id="CHEBI:30013"/>
        <dbReference type="ChEBI" id="CHEBI:57692"/>
        <dbReference type="ChEBI" id="CHEBI:74257"/>
        <dbReference type="ChEBI" id="CHEBI:456215"/>
        <dbReference type="EC" id="2.7.1.180"/>
    </reaction>
</comment>
<sequence length="301" mass="32621">MTSVPASPQLELQRERGFWRASFYAMANPCEVLCETADEAIVRRIGALVMQEAARIERKFSRYRSDSVVHTINTGSGRPLVVDDETADLIDFGAALWQLSEGAFDLTSGVLRRAWRFDSGEALPSASSVAALRKYIGWQHVSWLRPELILPKGMEIDVGGIGKEYAVDRAVALTQTATDDPVLVNFGGDLRAAGAQPHEGAWQVGIESAAAPERAGQVIRLGAGALATSGATRHFIEVNGKRYGHIIDARTGWPTTDAPRSVTVAADTCSQAGVFTTLAMLRGANAEEFLKMEGVQFWCLR</sequence>
<dbReference type="InterPro" id="IPR024932">
    <property type="entry name" value="ApbE"/>
</dbReference>
<evidence type="ECO:0000256" key="12">
    <source>
        <dbReference type="PIRSR" id="PIRSR006268-2"/>
    </source>
</evidence>
<gene>
    <name evidence="13" type="ORF">ACG33_13250</name>
</gene>
<evidence type="ECO:0000256" key="4">
    <source>
        <dbReference type="ARBA" id="ARBA00022630"/>
    </source>
</evidence>
<dbReference type="Gene3D" id="3.10.520.10">
    <property type="entry name" value="ApbE-like domains"/>
    <property type="match status" value="1"/>
</dbReference>
<protein>
    <recommendedName>
        <fullName evidence="3 11">FAD:protein FMN transferase</fullName>
        <ecNumber evidence="2 11">2.7.1.180</ecNumber>
    </recommendedName>
    <alternativeName>
        <fullName evidence="9 11">Flavin transferase</fullName>
    </alternativeName>
</protein>
<dbReference type="Pfam" id="PF02424">
    <property type="entry name" value="ApbE"/>
    <property type="match status" value="1"/>
</dbReference>
<dbReference type="STRING" id="465721.ACG33_13250"/>
<evidence type="ECO:0000256" key="1">
    <source>
        <dbReference type="ARBA" id="ARBA00008282"/>
    </source>
</evidence>
<evidence type="ECO:0000256" key="5">
    <source>
        <dbReference type="ARBA" id="ARBA00022679"/>
    </source>
</evidence>
<evidence type="ECO:0000256" key="3">
    <source>
        <dbReference type="ARBA" id="ARBA00016337"/>
    </source>
</evidence>
<evidence type="ECO:0000256" key="8">
    <source>
        <dbReference type="ARBA" id="ARBA00022842"/>
    </source>
</evidence>
<evidence type="ECO:0000256" key="2">
    <source>
        <dbReference type="ARBA" id="ARBA00011955"/>
    </source>
</evidence>
<comment type="similarity">
    <text evidence="1 11">Belongs to the ApbE family.</text>
</comment>
<dbReference type="InterPro" id="IPR003374">
    <property type="entry name" value="ApbE-like_sf"/>
</dbReference>
<dbReference type="SUPFAM" id="SSF143631">
    <property type="entry name" value="ApbE-like"/>
    <property type="match status" value="1"/>
</dbReference>
<dbReference type="GO" id="GO:0046872">
    <property type="term" value="F:metal ion binding"/>
    <property type="evidence" value="ECO:0007669"/>
    <property type="project" value="UniProtKB-UniRule"/>
</dbReference>